<dbReference type="SMART" id="SM00256">
    <property type="entry name" value="FBOX"/>
    <property type="match status" value="1"/>
</dbReference>
<dbReference type="OrthoDB" id="10052067at2759"/>
<feature type="domain" description="F-box" evidence="1">
    <location>
        <begin position="1"/>
        <end position="51"/>
    </location>
</feature>
<dbReference type="EMBL" id="CAJNXB010004449">
    <property type="protein sequence ID" value="CAF3376632.1"/>
    <property type="molecule type" value="Genomic_DNA"/>
</dbReference>
<dbReference type="InterPro" id="IPR036047">
    <property type="entry name" value="F-box-like_dom_sf"/>
</dbReference>
<evidence type="ECO:0000313" key="5">
    <source>
        <dbReference type="Proteomes" id="UP000663873"/>
    </source>
</evidence>
<gene>
    <name evidence="2" type="ORF">TIS948_LOCUS25556</name>
    <name evidence="3" type="ORF">UJA718_LOCUS2476</name>
</gene>
<keyword evidence="5" id="KW-1185">Reference proteome</keyword>
<dbReference type="AlphaFoldDB" id="A0A817YCC0"/>
<dbReference type="SUPFAM" id="SSF81383">
    <property type="entry name" value="F-box domain"/>
    <property type="match status" value="1"/>
</dbReference>
<dbReference type="PROSITE" id="PS50181">
    <property type="entry name" value="FBOX"/>
    <property type="match status" value="1"/>
</dbReference>
<evidence type="ECO:0000313" key="4">
    <source>
        <dbReference type="Proteomes" id="UP000663825"/>
    </source>
</evidence>
<evidence type="ECO:0000259" key="1">
    <source>
        <dbReference type="PROSITE" id="PS50181"/>
    </source>
</evidence>
<dbReference type="Pfam" id="PF00646">
    <property type="entry name" value="F-box"/>
    <property type="match status" value="1"/>
</dbReference>
<sequence>MSSIEQLPNEIIYRIFDNVDSYSIINFCFTSKRFYSCLNNYTSFKINFESILKETFDLIINLINPLNIISLKLNDDDKTPGIMKYFIKNFQINKLNRLKSLKLIKINENDLENILKHLINDPLNSIEIEYRQYFTMLNQPTILILYQILSKETLREVHLDMRSYQNDFIQWPQTSNIKYLTLIHSKLYQFVQIIEKSNKYKSVTLKNFTMKNLNKIPLKSFHLKQLKSFKIEDSELIMEIIQWFISFMSDIVYFKLDGFTNIIENIFKNDQLENLFEKKLKNLITFQFFIRFSSNETLINNTIIDSFIQQFKKSYWITNLNCFINCDFIKNCNEIHLYSLPCLNNSFKYSDKLNMISLSTLSSMNYLNQRFYYINQLELNLSDLDTKSINLKNGADSRLFPKLNSLKLTINDQCSLNCFEYLSKIIHLNNIEKIILIICSRGDYLNFMIKEFLNFLTSLSNVNSIEIFNRWHGIFSSIDIEYFCSIIPKTVKHLDIDIFDIDNIKSLIERLEHLSSFKFKFSFNKSPFIKNILQWLSNKKINSTYILDIHYLSIWISSKTFHQTNSNKRVKLTS</sequence>
<dbReference type="Proteomes" id="UP000663825">
    <property type="component" value="Unassembled WGS sequence"/>
</dbReference>
<name>A0A817YCC0_9BILA</name>
<evidence type="ECO:0000313" key="3">
    <source>
        <dbReference type="EMBL" id="CAF4134650.1"/>
    </source>
</evidence>
<dbReference type="InterPro" id="IPR001810">
    <property type="entry name" value="F-box_dom"/>
</dbReference>
<dbReference type="CDD" id="cd09917">
    <property type="entry name" value="F-box_SF"/>
    <property type="match status" value="1"/>
</dbReference>
<organism evidence="2 4">
    <name type="scientific">Rotaria socialis</name>
    <dbReference type="NCBI Taxonomy" id="392032"/>
    <lineage>
        <taxon>Eukaryota</taxon>
        <taxon>Metazoa</taxon>
        <taxon>Spiralia</taxon>
        <taxon>Gnathifera</taxon>
        <taxon>Rotifera</taxon>
        <taxon>Eurotatoria</taxon>
        <taxon>Bdelloidea</taxon>
        <taxon>Philodinida</taxon>
        <taxon>Philodinidae</taxon>
        <taxon>Rotaria</taxon>
    </lineage>
</organism>
<accession>A0A817YCC0</accession>
<dbReference type="Proteomes" id="UP000663873">
    <property type="component" value="Unassembled WGS sequence"/>
</dbReference>
<reference evidence="2" key="1">
    <citation type="submission" date="2021-02" db="EMBL/GenBank/DDBJ databases">
        <authorList>
            <person name="Nowell W R."/>
        </authorList>
    </citation>
    <scope>NUCLEOTIDE SEQUENCE</scope>
</reference>
<evidence type="ECO:0000313" key="2">
    <source>
        <dbReference type="EMBL" id="CAF3376632.1"/>
    </source>
</evidence>
<dbReference type="EMBL" id="CAJOBP010000170">
    <property type="protein sequence ID" value="CAF4134650.1"/>
    <property type="molecule type" value="Genomic_DNA"/>
</dbReference>
<proteinExistence type="predicted"/>
<comment type="caution">
    <text evidence="2">The sequence shown here is derived from an EMBL/GenBank/DDBJ whole genome shotgun (WGS) entry which is preliminary data.</text>
</comment>
<protein>
    <recommendedName>
        <fullName evidence="1">F-box domain-containing protein</fullName>
    </recommendedName>
</protein>